<sequence length="62" mass="7127">MALKLINKHLSYLARNPLAQYSAGPVGDDTFHYKEGTYCMVHWVLYATNESWNFTSKTRDGD</sequence>
<organism evidence="1">
    <name type="scientific">Ursus maritimus</name>
    <name type="common">Polar bear</name>
    <name type="synonym">Thalarctos maritimus</name>
    <dbReference type="NCBI Taxonomy" id="29073"/>
    <lineage>
        <taxon>Eukaryota</taxon>
        <taxon>Metazoa</taxon>
        <taxon>Chordata</taxon>
        <taxon>Craniata</taxon>
        <taxon>Vertebrata</taxon>
        <taxon>Euteleostomi</taxon>
        <taxon>Mammalia</taxon>
        <taxon>Eutheria</taxon>
        <taxon>Laurasiatheria</taxon>
        <taxon>Carnivora</taxon>
        <taxon>Caniformia</taxon>
        <taxon>Ursidae</taxon>
        <taxon>Ursus</taxon>
    </lineage>
</organism>
<accession>A0A452VNY8</accession>
<proteinExistence type="predicted"/>
<dbReference type="Ensembl" id="ENSUMAT00000041991.1">
    <property type="protein sequence ID" value="ENSUMAP00000035495.1"/>
    <property type="gene ID" value="ENSUMAG00000025520.1"/>
</dbReference>
<dbReference type="AlphaFoldDB" id="A0A452VNY8"/>
<evidence type="ECO:0000313" key="1">
    <source>
        <dbReference type="Ensembl" id="ENSUMAP00000035495"/>
    </source>
</evidence>
<reference evidence="1" key="1">
    <citation type="submission" date="2019-03" db="UniProtKB">
        <authorList>
            <consortium name="Ensembl"/>
        </authorList>
    </citation>
    <scope>IDENTIFICATION</scope>
</reference>
<protein>
    <submittedName>
        <fullName evidence="1">Uncharacterized protein</fullName>
    </submittedName>
</protein>
<name>A0A452VNY8_URSMA</name>